<dbReference type="Proteomes" id="UP000241074">
    <property type="component" value="Chromosome"/>
</dbReference>
<evidence type="ECO:0000313" key="1">
    <source>
        <dbReference type="EMBL" id="AVP97441.1"/>
    </source>
</evidence>
<organism evidence="1 2">
    <name type="scientific">Ahniella affigens</name>
    <dbReference type="NCBI Taxonomy" id="2021234"/>
    <lineage>
        <taxon>Bacteria</taxon>
        <taxon>Pseudomonadati</taxon>
        <taxon>Pseudomonadota</taxon>
        <taxon>Gammaproteobacteria</taxon>
        <taxon>Lysobacterales</taxon>
        <taxon>Rhodanobacteraceae</taxon>
        <taxon>Ahniella</taxon>
    </lineage>
</organism>
<dbReference type="KEGG" id="xba:C7S18_09635"/>
<dbReference type="RefSeq" id="WP_106891365.1">
    <property type="nucleotide sequence ID" value="NZ_CP027860.1"/>
</dbReference>
<dbReference type="AlphaFoldDB" id="A0A2P1PRI2"/>
<name>A0A2P1PRI2_9GAMM</name>
<accession>A0A2P1PRI2</accession>
<sequence>MSRTRNAGPFPNWRYGTLAGLIVLVGAITAADAVPPSGGSYVMQREVIAGGGQSVSGGTYILVGTVGQSAAQSASIGGTFQLASGFHTPRVPAVPLPDAVFRDGFE</sequence>
<proteinExistence type="predicted"/>
<dbReference type="EMBL" id="CP027860">
    <property type="protein sequence ID" value="AVP97441.1"/>
    <property type="molecule type" value="Genomic_DNA"/>
</dbReference>
<reference evidence="1 2" key="2">
    <citation type="submission" date="2018-03" db="EMBL/GenBank/DDBJ databases">
        <authorList>
            <person name="Keele B.F."/>
        </authorList>
    </citation>
    <scope>NUCLEOTIDE SEQUENCE [LARGE SCALE GENOMIC DNA]</scope>
    <source>
        <strain evidence="1 2">D13</strain>
    </source>
</reference>
<reference evidence="1 2" key="1">
    <citation type="submission" date="2018-03" db="EMBL/GenBank/DDBJ databases">
        <title>Ahniella affigens gen. nov., sp. nov., a gammaproteobacterium isolated from sandy soil near a stream.</title>
        <authorList>
            <person name="Ko Y."/>
            <person name="Kim J.-H."/>
        </authorList>
    </citation>
    <scope>NUCLEOTIDE SEQUENCE [LARGE SCALE GENOMIC DNA]</scope>
    <source>
        <strain evidence="1 2">D13</strain>
    </source>
</reference>
<keyword evidence="2" id="KW-1185">Reference proteome</keyword>
<gene>
    <name evidence="1" type="ORF">C7S18_09635</name>
</gene>
<evidence type="ECO:0000313" key="2">
    <source>
        <dbReference type="Proteomes" id="UP000241074"/>
    </source>
</evidence>
<protein>
    <submittedName>
        <fullName evidence="1">Uncharacterized protein</fullName>
    </submittedName>
</protein>